<evidence type="ECO:0000256" key="4">
    <source>
        <dbReference type="ARBA" id="ARBA00022989"/>
    </source>
</evidence>
<feature type="transmembrane region" description="Helical" evidence="6">
    <location>
        <begin position="116"/>
        <end position="141"/>
    </location>
</feature>
<dbReference type="EMBL" id="BAAFSF010000004">
    <property type="protein sequence ID" value="GAB1252329.1"/>
    <property type="molecule type" value="Genomic_DNA"/>
</dbReference>
<feature type="transmembrane region" description="Helical" evidence="6">
    <location>
        <begin position="162"/>
        <end position="190"/>
    </location>
</feature>
<feature type="transmembrane region" description="Helical" evidence="6">
    <location>
        <begin position="302"/>
        <end position="319"/>
    </location>
</feature>
<accession>A0ABQ0E3Q4</accession>
<evidence type="ECO:0000256" key="2">
    <source>
        <dbReference type="ARBA" id="ARBA00022475"/>
    </source>
</evidence>
<feature type="transmembrane region" description="Helical" evidence="6">
    <location>
        <begin position="47"/>
        <end position="65"/>
    </location>
</feature>
<name>A0ABQ0E3Q4_9PORP</name>
<feature type="transmembrane region" description="Helical" evidence="6">
    <location>
        <begin position="85"/>
        <end position="110"/>
    </location>
</feature>
<dbReference type="RefSeq" id="WP_411916085.1">
    <property type="nucleotide sequence ID" value="NZ_BAAFSF010000004.1"/>
</dbReference>
<gene>
    <name evidence="7" type="ORF">Tsumi_14350</name>
</gene>
<keyword evidence="2" id="KW-1003">Cell membrane</keyword>
<evidence type="ECO:0000313" key="7">
    <source>
        <dbReference type="EMBL" id="GAB1252329.1"/>
    </source>
</evidence>
<feature type="transmembrane region" description="Helical" evidence="6">
    <location>
        <begin position="339"/>
        <end position="359"/>
    </location>
</feature>
<dbReference type="InterPro" id="IPR050833">
    <property type="entry name" value="Poly_Biosynth_Transport"/>
</dbReference>
<dbReference type="Proteomes" id="UP001628220">
    <property type="component" value="Unassembled WGS sequence"/>
</dbReference>
<keyword evidence="8" id="KW-1185">Reference proteome</keyword>
<evidence type="ECO:0000256" key="5">
    <source>
        <dbReference type="ARBA" id="ARBA00023136"/>
    </source>
</evidence>
<feature type="transmembrane region" description="Helical" evidence="6">
    <location>
        <begin position="233"/>
        <end position="253"/>
    </location>
</feature>
<dbReference type="PANTHER" id="PTHR30250:SF28">
    <property type="entry name" value="POLYSACCHARIDE BIOSYNTHESIS PROTEIN"/>
    <property type="match status" value="1"/>
</dbReference>
<evidence type="ECO:0000313" key="8">
    <source>
        <dbReference type="Proteomes" id="UP001628220"/>
    </source>
</evidence>
<dbReference type="PANTHER" id="PTHR30250">
    <property type="entry name" value="PST FAMILY PREDICTED COLANIC ACID TRANSPORTER"/>
    <property type="match status" value="1"/>
</dbReference>
<feature type="transmembrane region" description="Helical" evidence="6">
    <location>
        <begin position="21"/>
        <end position="41"/>
    </location>
</feature>
<evidence type="ECO:0008006" key="9">
    <source>
        <dbReference type="Google" id="ProtNLM"/>
    </source>
</evidence>
<reference evidence="7 8" key="1">
    <citation type="journal article" date="2025" name="Int. J. Syst. Evol. Microbiol.">
        <title>Desulfovibrio falkowii sp. nov., Porphyromonas miyakawae sp. nov., Mediterraneibacter flintii sp. nov. and Owariibacterium komagatae gen. nov., sp. nov., isolated from human faeces.</title>
        <authorList>
            <person name="Hamaguchi T."/>
            <person name="Ohara M."/>
            <person name="Hisatomi A."/>
            <person name="Sekiguchi K."/>
            <person name="Takeda J.I."/>
            <person name="Ueyama J."/>
            <person name="Ito M."/>
            <person name="Nishiwaki H."/>
            <person name="Ogi T."/>
            <person name="Hirayama M."/>
            <person name="Ohkuma M."/>
            <person name="Sakamoto M."/>
            <person name="Ohno K."/>
        </authorList>
    </citation>
    <scope>NUCLEOTIDE SEQUENCE [LARGE SCALE GENOMIC DNA]</scope>
    <source>
        <strain evidence="7 8">13CB11C</strain>
    </source>
</reference>
<comment type="caution">
    <text evidence="7">The sequence shown here is derived from an EMBL/GenBank/DDBJ whole genome shotgun (WGS) entry which is preliminary data.</text>
</comment>
<keyword evidence="5 6" id="KW-0472">Membrane</keyword>
<organism evidence="7 8">
    <name type="scientific">Porphyromonas miyakawae</name>
    <dbReference type="NCBI Taxonomy" id="3137470"/>
    <lineage>
        <taxon>Bacteria</taxon>
        <taxon>Pseudomonadati</taxon>
        <taxon>Bacteroidota</taxon>
        <taxon>Bacteroidia</taxon>
        <taxon>Bacteroidales</taxon>
        <taxon>Porphyromonadaceae</taxon>
        <taxon>Porphyromonas</taxon>
    </lineage>
</organism>
<keyword evidence="3 6" id="KW-0812">Transmembrane</keyword>
<sequence>MLRKKAVSSENESIARDSLQLISSGATVQLVALLLLIFIGRLYDEEMMGQFGLFLTWGGLIAIAASGRYEQAIMVAASPREAHRLLVLSLKLILLIAIGVLPFAVGMYLLPQYNPFSWMVLLMPLYIVLQASNEAFTLFVLRERRFRRLAWAQAVQGISNNLLKVLLGLCAPHAFYLLLSALLSLFSSLLLLSRKMLFSLWKSVVGGLFGFSRTERFLMRKWRNFPRFGVIQVLTDVLVADIVVLLLPIHFTIAEVGFFTMAVMLCARPLNVLNRAIGNVYFQRMSKAVNEHKPIGGLIRRLQWNVFLIGAPLAVALWFGMDWLVGLVVGPKWLTSAMIIRWMMPAKIPNFVVAIINVLPDIFGKQRANMYAEFVMLALRLVVIYIGFRAASFEAFIAIFFLYQVGEQLIYMLFLKGFARRHDRSLRNA</sequence>
<comment type="subcellular location">
    <subcellularLocation>
        <location evidence="1">Cell membrane</location>
        <topology evidence="1">Multi-pass membrane protein</topology>
    </subcellularLocation>
</comment>
<dbReference type="Pfam" id="PF13440">
    <property type="entry name" value="Polysacc_synt_3"/>
    <property type="match status" value="1"/>
</dbReference>
<protein>
    <recommendedName>
        <fullName evidence="9">O-antigen/teichoic acid export membrane protein</fullName>
    </recommendedName>
</protein>
<evidence type="ECO:0000256" key="6">
    <source>
        <dbReference type="SAM" id="Phobius"/>
    </source>
</evidence>
<evidence type="ECO:0000256" key="3">
    <source>
        <dbReference type="ARBA" id="ARBA00022692"/>
    </source>
</evidence>
<keyword evidence="4 6" id="KW-1133">Transmembrane helix</keyword>
<evidence type="ECO:0000256" key="1">
    <source>
        <dbReference type="ARBA" id="ARBA00004651"/>
    </source>
</evidence>
<proteinExistence type="predicted"/>